<protein>
    <recommendedName>
        <fullName evidence="1">DUF5644 domain-containing protein</fullName>
    </recommendedName>
</protein>
<evidence type="ECO:0000259" key="1">
    <source>
        <dbReference type="Pfam" id="PF18712"/>
    </source>
</evidence>
<dbReference type="InterPro" id="IPR012675">
    <property type="entry name" value="Beta-grasp_dom_sf"/>
</dbReference>
<accession>I3XWQ3</accession>
<dbReference type="STRING" id="760154.Sulba_1080"/>
<name>I3XWQ3_SULBS</name>
<dbReference type="Proteomes" id="UP000006176">
    <property type="component" value="Chromosome"/>
</dbReference>
<feature type="domain" description="DUF5644" evidence="1">
    <location>
        <begin position="102"/>
        <end position="206"/>
    </location>
</feature>
<dbReference type="KEGG" id="sba:Sulba_1080"/>
<evidence type="ECO:0000313" key="2">
    <source>
        <dbReference type="EMBL" id="AFL68377.1"/>
    </source>
</evidence>
<dbReference type="eggNOG" id="COG0479">
    <property type="taxonomic scope" value="Bacteria"/>
</dbReference>
<keyword evidence="3" id="KW-1185">Reference proteome</keyword>
<sequence>MECKLELSVFRFDAKTDFLPYYTKHFITIDKNQSVRDLLAFIQAQEGGFDYPKDEFSALKINGKALFSDASLDGIVERFGKSLILEPLSTKRVVKDLIINTDDFYQKFDLLDAFVDAKDKPLFQSYIIYHYASAVLDFVEDFQGDALFAFAYDMIQKHPKQKHAILEVVANEHTGVFLHVKLCNKIYPCGAEVEQKIIELQNEIMQHHPLTSPLVKKLSHAITLL</sequence>
<dbReference type="RefSeq" id="WP_014769256.1">
    <property type="nucleotide sequence ID" value="NC_018002.1"/>
</dbReference>
<dbReference type="Gene3D" id="3.10.20.30">
    <property type="match status" value="1"/>
</dbReference>
<evidence type="ECO:0000313" key="3">
    <source>
        <dbReference type="Proteomes" id="UP000006176"/>
    </source>
</evidence>
<dbReference type="InterPro" id="IPR041543">
    <property type="entry name" value="DUF5644"/>
</dbReference>
<dbReference type="HOGENOM" id="CLU_094528_0_0_7"/>
<dbReference type="PATRIC" id="fig|760154.4.peg.1083"/>
<dbReference type="OrthoDB" id="5372285at2"/>
<reference evidence="2 3" key="1">
    <citation type="submission" date="2012-06" db="EMBL/GenBank/DDBJ databases">
        <title>Complete sequence of Sulfurospirillum barnesii SES-3.</title>
        <authorList>
            <consortium name="US DOE Joint Genome Institute"/>
            <person name="Lucas S."/>
            <person name="Han J."/>
            <person name="Lapidus A."/>
            <person name="Cheng J.-F."/>
            <person name="Goodwin L."/>
            <person name="Pitluck S."/>
            <person name="Peters L."/>
            <person name="Ovchinnikova G."/>
            <person name="Lu M."/>
            <person name="Detter J.C."/>
            <person name="Han C."/>
            <person name="Tapia R."/>
            <person name="Land M."/>
            <person name="Hauser L."/>
            <person name="Kyrpides N."/>
            <person name="Ivanova N."/>
            <person name="Pagani I."/>
            <person name="Stolz J."/>
            <person name="Arkin A."/>
            <person name="Dehal P."/>
            <person name="Oremland R."/>
            <person name="Saltikov C."/>
            <person name="Basu P."/>
            <person name="Hollibaugh J."/>
            <person name="Newman D."/>
            <person name="Stolyar S."/>
            <person name="Hazen T."/>
            <person name="Woyke T."/>
        </authorList>
    </citation>
    <scope>NUCLEOTIDE SEQUENCE [LARGE SCALE GENOMIC DNA]</scope>
    <source>
        <strain evidence="3">ATCC 700032 / DSM 10660 / SES-3</strain>
    </source>
</reference>
<dbReference type="EMBL" id="CP003333">
    <property type="protein sequence ID" value="AFL68377.1"/>
    <property type="molecule type" value="Genomic_DNA"/>
</dbReference>
<proteinExistence type="predicted"/>
<dbReference type="Gene3D" id="1.10.1060.20">
    <property type="match status" value="1"/>
</dbReference>
<organism evidence="2 3">
    <name type="scientific">Sulfurospirillum barnesii (strain ATCC 700032 / DSM 10660 / SES-3)</name>
    <dbReference type="NCBI Taxonomy" id="760154"/>
    <lineage>
        <taxon>Bacteria</taxon>
        <taxon>Pseudomonadati</taxon>
        <taxon>Campylobacterota</taxon>
        <taxon>Epsilonproteobacteria</taxon>
        <taxon>Campylobacterales</taxon>
        <taxon>Sulfurospirillaceae</taxon>
        <taxon>Sulfurospirillum</taxon>
    </lineage>
</organism>
<dbReference type="AlphaFoldDB" id="I3XWQ3"/>
<gene>
    <name evidence="2" type="ordered locus">Sulba_1080</name>
</gene>
<dbReference type="Pfam" id="PF18712">
    <property type="entry name" value="DUF5644"/>
    <property type="match status" value="1"/>
</dbReference>